<dbReference type="HOGENOM" id="CLU_959067_0_0_5"/>
<keyword evidence="2" id="KW-1185">Reference proteome</keyword>
<reference evidence="1 2" key="1">
    <citation type="submission" date="2013-09" db="EMBL/GenBank/DDBJ databases">
        <authorList>
            <consortium name="DOE Joint Genome Institute"/>
            <person name="Klenk H.-P."/>
            <person name="Huntemann M."/>
            <person name="Han J."/>
            <person name="Chen A."/>
            <person name="Kyrpides N."/>
            <person name="Mavromatis K."/>
            <person name="Markowitz V."/>
            <person name="Palaniappan K."/>
            <person name="Ivanova N."/>
            <person name="Schaumberg A."/>
            <person name="Pati A."/>
            <person name="Liolios K."/>
            <person name="Nordberg H.P."/>
            <person name="Cantor M.N."/>
            <person name="Hua S.X."/>
            <person name="Woyke T."/>
        </authorList>
    </citation>
    <scope>NUCLEOTIDE SEQUENCE [LARGE SCALE GENOMIC DNA]</scope>
    <source>
        <strain evidence="1 2">DSM 14336</strain>
    </source>
</reference>
<gene>
    <name evidence="1" type="ORF">METH_11210</name>
</gene>
<proteinExistence type="predicted"/>
<organism evidence="1 2">
    <name type="scientific">Leisingera methylohalidivorans DSM 14336</name>
    <dbReference type="NCBI Taxonomy" id="999552"/>
    <lineage>
        <taxon>Bacteria</taxon>
        <taxon>Pseudomonadati</taxon>
        <taxon>Pseudomonadota</taxon>
        <taxon>Alphaproteobacteria</taxon>
        <taxon>Rhodobacterales</taxon>
        <taxon>Roseobacteraceae</taxon>
        <taxon>Leisingera</taxon>
    </lineage>
</organism>
<dbReference type="InterPro" id="IPR036388">
    <property type="entry name" value="WH-like_DNA-bd_sf"/>
</dbReference>
<dbReference type="Proteomes" id="UP000018780">
    <property type="component" value="Chromosome"/>
</dbReference>
<dbReference type="KEGG" id="lmd:METH_11210"/>
<evidence type="ECO:0000313" key="1">
    <source>
        <dbReference type="EMBL" id="AHD03089.1"/>
    </source>
</evidence>
<dbReference type="STRING" id="999552.METH_11210"/>
<dbReference type="RefSeq" id="WP_024090483.1">
    <property type="nucleotide sequence ID" value="NC_023135.1"/>
</dbReference>
<accession>V9VZ82</accession>
<dbReference type="Gene3D" id="1.10.10.10">
    <property type="entry name" value="Winged helix-like DNA-binding domain superfamily/Winged helix DNA-binding domain"/>
    <property type="match status" value="1"/>
</dbReference>
<dbReference type="EMBL" id="CP006773">
    <property type="protein sequence ID" value="AHD03089.1"/>
    <property type="molecule type" value="Genomic_DNA"/>
</dbReference>
<protein>
    <submittedName>
        <fullName evidence="1">Uncharacterized protein</fullName>
    </submittedName>
</protein>
<sequence>MIQAATRNAAEKEILEFIQTRLRFTHHDVATYCEASDWTRQNFLRALQRQGVVTECGRNGTTQFYTVWGVDEAKKIMAAATGHELDTAWSRNRLDQLLGKMRETGADIELPSAEPRSLEEQQIWKYISERPYFTTADVETICASETIRTRFLSRLKQTGVMRVWGRSKGKVFFSVKSPEEAREDAKDKRSTKEGAVWTAIRHQKRFRPVDIFAALAPARPDIPQRFIVEYCRILRRAGYLRTAARTRNLMADTSLFLMKNTGPLPPQKRSMTVIIDTNDDKIVYAPGGRL</sequence>
<dbReference type="OrthoDB" id="8080957at2"/>
<name>V9VZ82_9RHOB</name>
<dbReference type="AlphaFoldDB" id="V9VZ82"/>
<evidence type="ECO:0000313" key="2">
    <source>
        <dbReference type="Proteomes" id="UP000018780"/>
    </source>
</evidence>
<dbReference type="PATRIC" id="fig|999552.6.peg.2235"/>